<keyword evidence="1" id="KW-1133">Transmembrane helix</keyword>
<comment type="caution">
    <text evidence="2">The sequence shown here is derived from an EMBL/GenBank/DDBJ whole genome shotgun (WGS) entry which is preliminary data.</text>
</comment>
<feature type="transmembrane region" description="Helical" evidence="1">
    <location>
        <begin position="91"/>
        <end position="113"/>
    </location>
</feature>
<accession>A0ABD5X8N4</accession>
<protein>
    <submittedName>
        <fullName evidence="2">Uncharacterized protein</fullName>
    </submittedName>
</protein>
<feature type="transmembrane region" description="Helical" evidence="1">
    <location>
        <begin position="59"/>
        <end position="84"/>
    </location>
</feature>
<evidence type="ECO:0000313" key="2">
    <source>
        <dbReference type="EMBL" id="MFC7127560.1"/>
    </source>
</evidence>
<gene>
    <name evidence="2" type="ORF">ACFQJ7_16310</name>
</gene>
<keyword evidence="1" id="KW-0812">Transmembrane</keyword>
<dbReference type="EMBL" id="JBHSZQ010000051">
    <property type="protein sequence ID" value="MFC7127560.1"/>
    <property type="molecule type" value="Genomic_DNA"/>
</dbReference>
<dbReference type="Proteomes" id="UP001596414">
    <property type="component" value="Unassembled WGS sequence"/>
</dbReference>
<dbReference type="AlphaFoldDB" id="A0ABD5X8N4"/>
<organism evidence="2 3">
    <name type="scientific">Halovenus rubra</name>
    <dbReference type="NCBI Taxonomy" id="869890"/>
    <lineage>
        <taxon>Archaea</taxon>
        <taxon>Methanobacteriati</taxon>
        <taxon>Methanobacteriota</taxon>
        <taxon>Stenosarchaea group</taxon>
        <taxon>Halobacteria</taxon>
        <taxon>Halobacteriales</taxon>
        <taxon>Haloarculaceae</taxon>
        <taxon>Halovenus</taxon>
    </lineage>
</organism>
<evidence type="ECO:0000256" key="1">
    <source>
        <dbReference type="SAM" id="Phobius"/>
    </source>
</evidence>
<evidence type="ECO:0000313" key="3">
    <source>
        <dbReference type="Proteomes" id="UP001596414"/>
    </source>
</evidence>
<name>A0ABD5X8N4_9EURY</name>
<sequence>MANPWDIDPENIPADSRTQRRRRRLQVVGLGLWGLFAGSITVLLVSSTESLTTAETASLLGLTLGTAVVAVVLGVLALLVLQYLPSIIAKFVFLFVFLAIFSLVLPQLVTLALDQLSLFEGVPVDTKQPLLDLIDSLLNENPRSR</sequence>
<reference evidence="2 3" key="1">
    <citation type="journal article" date="2014" name="Int. J. Syst. Evol. Microbiol.">
        <title>Complete genome sequence of Corynebacterium casei LMG S-19264T (=DSM 44701T), isolated from a smear-ripened cheese.</title>
        <authorList>
            <consortium name="US DOE Joint Genome Institute (JGI-PGF)"/>
            <person name="Walter F."/>
            <person name="Albersmeier A."/>
            <person name="Kalinowski J."/>
            <person name="Ruckert C."/>
        </authorList>
    </citation>
    <scope>NUCLEOTIDE SEQUENCE [LARGE SCALE GENOMIC DNA]</scope>
    <source>
        <strain evidence="2 3">CGMCC 4.7215</strain>
    </source>
</reference>
<feature type="transmembrane region" description="Helical" evidence="1">
    <location>
        <begin position="27"/>
        <end position="47"/>
    </location>
</feature>
<proteinExistence type="predicted"/>
<keyword evidence="1" id="KW-0472">Membrane</keyword>
<dbReference type="RefSeq" id="WP_267635624.1">
    <property type="nucleotide sequence ID" value="NZ_JAODIY010000001.1"/>
</dbReference>